<feature type="non-terminal residue" evidence="1">
    <location>
        <position position="34"/>
    </location>
</feature>
<proteinExistence type="predicted"/>
<dbReference type="Proteomes" id="UP001174909">
    <property type="component" value="Unassembled WGS sequence"/>
</dbReference>
<evidence type="ECO:0000313" key="2">
    <source>
        <dbReference type="Proteomes" id="UP001174909"/>
    </source>
</evidence>
<accession>A0AA35R4U5</accession>
<protein>
    <submittedName>
        <fullName evidence="1">Uncharacterized protein</fullName>
    </submittedName>
</protein>
<gene>
    <name evidence="1" type="ORF">GBAR_LOCUS3584</name>
</gene>
<keyword evidence="2" id="KW-1185">Reference proteome</keyword>
<name>A0AA35R4U5_GEOBA</name>
<organism evidence="1 2">
    <name type="scientific">Geodia barretti</name>
    <name type="common">Barrett's horny sponge</name>
    <dbReference type="NCBI Taxonomy" id="519541"/>
    <lineage>
        <taxon>Eukaryota</taxon>
        <taxon>Metazoa</taxon>
        <taxon>Porifera</taxon>
        <taxon>Demospongiae</taxon>
        <taxon>Heteroscleromorpha</taxon>
        <taxon>Tetractinellida</taxon>
        <taxon>Astrophorina</taxon>
        <taxon>Geodiidae</taxon>
        <taxon>Geodia</taxon>
    </lineage>
</organism>
<dbReference type="EMBL" id="CASHTH010000509">
    <property type="protein sequence ID" value="CAI8003207.1"/>
    <property type="molecule type" value="Genomic_DNA"/>
</dbReference>
<sequence>MKWLRCASMQLVPLLRVPAPNLSMSLSPLVIKLQ</sequence>
<dbReference type="AlphaFoldDB" id="A0AA35R4U5"/>
<evidence type="ECO:0000313" key="1">
    <source>
        <dbReference type="EMBL" id="CAI8003207.1"/>
    </source>
</evidence>
<comment type="caution">
    <text evidence="1">The sequence shown here is derived from an EMBL/GenBank/DDBJ whole genome shotgun (WGS) entry which is preliminary data.</text>
</comment>
<reference evidence="1" key="1">
    <citation type="submission" date="2023-03" db="EMBL/GenBank/DDBJ databases">
        <authorList>
            <person name="Steffen K."/>
            <person name="Cardenas P."/>
        </authorList>
    </citation>
    <scope>NUCLEOTIDE SEQUENCE</scope>
</reference>